<keyword evidence="4" id="KW-0560">Oxidoreductase</keyword>
<dbReference type="GO" id="GO:0071949">
    <property type="term" value="F:FAD binding"/>
    <property type="evidence" value="ECO:0007669"/>
    <property type="project" value="InterPro"/>
</dbReference>
<proteinExistence type="predicted"/>
<accession>A0A919P2S2</accession>
<dbReference type="PANTHER" id="PTHR13789:SF318">
    <property type="entry name" value="GERANYLGERANYL DIPHOSPHATE REDUCTASE"/>
    <property type="match status" value="1"/>
</dbReference>
<evidence type="ECO:0000259" key="6">
    <source>
        <dbReference type="Pfam" id="PF01494"/>
    </source>
</evidence>
<evidence type="ECO:0000256" key="1">
    <source>
        <dbReference type="ARBA" id="ARBA00001974"/>
    </source>
</evidence>
<dbReference type="PANTHER" id="PTHR13789">
    <property type="entry name" value="MONOOXYGENASE"/>
    <property type="match status" value="1"/>
</dbReference>
<dbReference type="Pfam" id="PF01494">
    <property type="entry name" value="FAD_binding_3"/>
    <property type="match status" value="1"/>
</dbReference>
<reference evidence="7" key="1">
    <citation type="submission" date="2021-01" db="EMBL/GenBank/DDBJ databases">
        <title>Whole genome shotgun sequence of Cellulomonas chitinilytica NBRC 110799.</title>
        <authorList>
            <person name="Komaki H."/>
            <person name="Tamura T."/>
        </authorList>
    </citation>
    <scope>NUCLEOTIDE SEQUENCE</scope>
    <source>
        <strain evidence="7">NBRC 110799</strain>
    </source>
</reference>
<dbReference type="AlphaFoldDB" id="A0A919P2S2"/>
<dbReference type="RefSeq" id="WP_203752004.1">
    <property type="nucleotide sequence ID" value="NZ_BONK01000005.1"/>
</dbReference>
<keyword evidence="8" id="KW-1185">Reference proteome</keyword>
<evidence type="ECO:0000313" key="7">
    <source>
        <dbReference type="EMBL" id="GIG21180.1"/>
    </source>
</evidence>
<dbReference type="SUPFAM" id="SSF51905">
    <property type="entry name" value="FAD/NAD(P)-binding domain"/>
    <property type="match status" value="1"/>
</dbReference>
<organism evidence="7 8">
    <name type="scientific">Cellulomonas chitinilytica</name>
    <dbReference type="NCBI Taxonomy" id="398759"/>
    <lineage>
        <taxon>Bacteria</taxon>
        <taxon>Bacillati</taxon>
        <taxon>Actinomycetota</taxon>
        <taxon>Actinomycetes</taxon>
        <taxon>Micrococcales</taxon>
        <taxon>Cellulomonadaceae</taxon>
        <taxon>Cellulomonas</taxon>
    </lineage>
</organism>
<sequence length="413" mass="44532">MDITRRVLVVGGGIAGLAAALRLTHAGAQVTVVEQAPEFAEIGAGLQLGPNATRLLDAWGLLDGVKATAVVPRALVLRDVHTDTLLARQDLGDRFVERYGGRYLVTHRTDLHTVLLDAARVAGVELVPGTSIDEVIHADDRVVGLATDGRKFAAAALVAADGLHSRQRARLIGDEPQPSGYVAYRGTVPIDEVPGAHGLDEVVCWVGPGCHIVRYPLRGGRLLNQVAVFYAPRAAAERAVDGDPAEIAKAFAMAHPDVLAGLEYVGTEKCWPLADRLPTERWVDRRTLLIGDAAHPMFQYLAQGACQALEDADALGDVVAATQPWDGDGWHDALVEVARRRAPRAARVQTTARTFGEICHVEGIGAALRDAHLRAREGDWFDQLDWLYLARDEQENPVTNRELASADAALSER</sequence>
<evidence type="ECO:0000256" key="2">
    <source>
        <dbReference type="ARBA" id="ARBA00022630"/>
    </source>
</evidence>
<evidence type="ECO:0000256" key="4">
    <source>
        <dbReference type="ARBA" id="ARBA00023002"/>
    </source>
</evidence>
<comment type="cofactor">
    <cofactor evidence="1">
        <name>FAD</name>
        <dbReference type="ChEBI" id="CHEBI:57692"/>
    </cofactor>
</comment>
<gene>
    <name evidence="7" type="ORF">Cch01nite_19040</name>
</gene>
<evidence type="ECO:0000256" key="3">
    <source>
        <dbReference type="ARBA" id="ARBA00022827"/>
    </source>
</evidence>
<name>A0A919P2S2_9CELL</name>
<keyword evidence="2" id="KW-0285">Flavoprotein</keyword>
<evidence type="ECO:0000256" key="5">
    <source>
        <dbReference type="ARBA" id="ARBA00023033"/>
    </source>
</evidence>
<dbReference type="InterPro" id="IPR002938">
    <property type="entry name" value="FAD-bd"/>
</dbReference>
<protein>
    <submittedName>
        <fullName evidence="7">3-hydroxybenzoate 6-hydroxylase</fullName>
    </submittedName>
</protein>
<dbReference type="Proteomes" id="UP000632740">
    <property type="component" value="Unassembled WGS sequence"/>
</dbReference>
<evidence type="ECO:0000313" key="8">
    <source>
        <dbReference type="Proteomes" id="UP000632740"/>
    </source>
</evidence>
<dbReference type="GO" id="GO:0004497">
    <property type="term" value="F:monooxygenase activity"/>
    <property type="evidence" value="ECO:0007669"/>
    <property type="project" value="UniProtKB-KW"/>
</dbReference>
<dbReference type="EMBL" id="BONK01000005">
    <property type="protein sequence ID" value="GIG21180.1"/>
    <property type="molecule type" value="Genomic_DNA"/>
</dbReference>
<dbReference type="SUPFAM" id="SSF54373">
    <property type="entry name" value="FAD-linked reductases, C-terminal domain"/>
    <property type="match status" value="1"/>
</dbReference>
<dbReference type="InterPro" id="IPR036188">
    <property type="entry name" value="FAD/NAD-bd_sf"/>
</dbReference>
<keyword evidence="3" id="KW-0274">FAD</keyword>
<feature type="domain" description="FAD-binding" evidence="6">
    <location>
        <begin position="6"/>
        <end position="348"/>
    </location>
</feature>
<dbReference type="PRINTS" id="PR00420">
    <property type="entry name" value="RNGMNOXGNASE"/>
</dbReference>
<dbReference type="InterPro" id="IPR050493">
    <property type="entry name" value="FAD-dep_Monooxygenase_BioMet"/>
</dbReference>
<dbReference type="Gene3D" id="3.50.50.60">
    <property type="entry name" value="FAD/NAD(P)-binding domain"/>
    <property type="match status" value="1"/>
</dbReference>
<comment type="caution">
    <text evidence="7">The sequence shown here is derived from an EMBL/GenBank/DDBJ whole genome shotgun (WGS) entry which is preliminary data.</text>
</comment>
<keyword evidence="5" id="KW-0503">Monooxygenase</keyword>